<feature type="region of interest" description="Disordered" evidence="1">
    <location>
        <begin position="312"/>
        <end position="382"/>
    </location>
</feature>
<feature type="compositionally biased region" description="Low complexity" evidence="1">
    <location>
        <begin position="996"/>
        <end position="1013"/>
    </location>
</feature>
<feature type="compositionally biased region" description="Basic and acidic residues" evidence="1">
    <location>
        <begin position="1130"/>
        <end position="1139"/>
    </location>
</feature>
<feature type="compositionally biased region" description="Low complexity" evidence="1">
    <location>
        <begin position="1039"/>
        <end position="1056"/>
    </location>
</feature>
<feature type="region of interest" description="Disordered" evidence="1">
    <location>
        <begin position="1379"/>
        <end position="1441"/>
    </location>
</feature>
<keyword evidence="2" id="KW-0812">Transmembrane</keyword>
<dbReference type="EMBL" id="JARAKH010000010">
    <property type="protein sequence ID" value="KAK8400471.1"/>
    <property type="molecule type" value="Genomic_DNA"/>
</dbReference>
<evidence type="ECO:0000256" key="1">
    <source>
        <dbReference type="SAM" id="MobiDB-lite"/>
    </source>
</evidence>
<feature type="region of interest" description="Disordered" evidence="1">
    <location>
        <begin position="762"/>
        <end position="839"/>
    </location>
</feature>
<feature type="compositionally biased region" description="Basic and acidic residues" evidence="1">
    <location>
        <begin position="821"/>
        <end position="833"/>
    </location>
</feature>
<feature type="region of interest" description="Disordered" evidence="1">
    <location>
        <begin position="1035"/>
        <end position="1156"/>
    </location>
</feature>
<feature type="region of interest" description="Disordered" evidence="1">
    <location>
        <begin position="949"/>
        <end position="968"/>
    </location>
</feature>
<name>A0AAW0UKS8_SCYPA</name>
<feature type="compositionally biased region" description="Basic and acidic residues" evidence="1">
    <location>
        <begin position="363"/>
        <end position="373"/>
    </location>
</feature>
<feature type="region of interest" description="Disordered" evidence="1">
    <location>
        <begin position="413"/>
        <end position="434"/>
    </location>
</feature>
<proteinExistence type="predicted"/>
<feature type="compositionally biased region" description="Basic and acidic residues" evidence="1">
    <location>
        <begin position="691"/>
        <end position="710"/>
    </location>
</feature>
<dbReference type="PANTHER" id="PTHR39387:SF1">
    <property type="entry name" value="SHAVENOID, ISOFORM B"/>
    <property type="match status" value="1"/>
</dbReference>
<feature type="region of interest" description="Disordered" evidence="1">
    <location>
        <begin position="551"/>
        <end position="644"/>
    </location>
</feature>
<evidence type="ECO:0000256" key="2">
    <source>
        <dbReference type="SAM" id="Phobius"/>
    </source>
</evidence>
<feature type="compositionally biased region" description="Polar residues" evidence="1">
    <location>
        <begin position="551"/>
        <end position="560"/>
    </location>
</feature>
<reference evidence="3 4" key="1">
    <citation type="submission" date="2023-03" db="EMBL/GenBank/DDBJ databases">
        <title>High-quality genome of Scylla paramamosain provides insights in environmental adaptation.</title>
        <authorList>
            <person name="Zhang L."/>
        </authorList>
    </citation>
    <scope>NUCLEOTIDE SEQUENCE [LARGE SCALE GENOMIC DNA]</scope>
    <source>
        <strain evidence="3">LZ_2023a</strain>
        <tissue evidence="3">Muscle</tissue>
    </source>
</reference>
<dbReference type="PANTHER" id="PTHR39387">
    <property type="entry name" value="SHAVENOID, ISOFORM B"/>
    <property type="match status" value="1"/>
</dbReference>
<feature type="compositionally biased region" description="Low complexity" evidence="1">
    <location>
        <begin position="1401"/>
        <end position="1436"/>
    </location>
</feature>
<protein>
    <submittedName>
        <fullName evidence="3">Uncharacterized protein</fullName>
    </submittedName>
</protein>
<keyword evidence="4" id="KW-1185">Reference proteome</keyword>
<sequence length="1510" mass="166132">MSEQGRGLFRDVGRTFVQWVGEAEARRAAEGRLVLVTLICRDAAQPATPVFRPCLSFRVAGSPGSAGAALSAATPAPGDGAWEALSWGDGVIIGLVVACLTIIYIVGMSVFIQFKKKKKSEKNIDREEEEGGYRGGRKGGRDRGNPQHALPKPSLLIAADDNDDIEDLSLASRNRRANRERNRVTFTSAMVHSNGGMTGPMAGHRNGGMAGPMVGLEPADGLERVPRSPLAVVTLAGEADASGVNRNLPAGGMMTSAENHEAQARRKLYFNPAYFEPELLQTPPPAALEFLARIREMITVAKTKMKTKIYHPSLGDIPEEDSDCQSRPVSRTVSGTTVHTEDSQDSQEETANVSDATSIQSDSLERRQKESDSRSSTLKRLAQRVNSHGESFVSEIIKTLDLKPRLPASDASYVSHPVTRSSAAQKPAPPPPVPVNARNLSPEVEDDFPELIKPSMLRNVLRDGKRLTDLNNTFENFRQEMVATFQKMKKVGEAISPKSTLNRNKKKSKASPKSTLERLENDMDASASGSGEGKVQKWLQTLDAKNSYTRMTEQPNSIPDSQVPTPENPDQPPPLPQKNSKPSTPPRKHRTLAFRSLSLNEERKTHDESTSHGKSSEGKPPVTRSLSWQNEHTHYGSNPRRRRPEIPQALEDNLSKSFCSEDDSLNDLVSEAESKVPKMIPSDSESVYSDTKSRANDSLQRRTEEGEGQSKGHFGQLPREEAMTARNEIYNKWTGTKTMSRLARSVNESYAKVVDRLDENEHDDHTYEEIHIPTGNKQKVKRKAPGTPNTSQTSGERPTESKKHHGEGRQTRPQQNCIEGSNKEERNHNDHYVHSKPNSMVSEVTIDKCNSPIYSGCRVTIPVVDNVESETFNQIAGFDQDTLERRGKKVERSGSIALDSLERPKAKKNNNNSNEEPQEPLRSKRRMTLPGDMPRKGDKSLLDIYESRSSVRSTKATGKDLSERTYPPMKFTNVPGPVKSGSFYLSNISNANNTNMNIINNNNNNNNNSSNTTPTPKKYRTFKDYQDLKFLRQSLETDGSSSGSTSSSPLPVTGTSICVNFHDSNSNSNSMEENDIKPPLPPKQTRSHDFVSKTSSVPLPPKSHTGPPPLPLKSSKKYDAVENEMAPPRLPEKSYRKSFQETSSSRSSSSGSIPELTEEEARAILHGLLAHPSHEGHRLSTLHEEDVGGPFLGEGNTADDSNSQGSVPFLDAFSSGSLESPASTPTSTSAASHYNAPQPQEQYISLEGDLCPEDTTEEPQSPGSEARVSGEFILSTIGRSPTLRRHSSLSKEQMNGFITRQRGTADGEYHEEGEPEGAEFSLAFKAKSDLEKHFKDKSGGESIKRTWRKILEKVDEPQEGQEHLSEAQVQRVIVDMGPKIKQDDSGYHSTDSSESAHSRNRSQNSSLSSTSVPMSTLSSNSKLTTKKTSSQSLTRSGLPRRSASLNRMASYSTLDSFSVSSSFQRNSFRASLSRSFPGVLGNSGSASLYINNKFIQDDDDDDDSFPARIY</sequence>
<feature type="compositionally biased region" description="Basic and acidic residues" evidence="1">
    <location>
        <begin position="600"/>
        <end position="617"/>
    </location>
</feature>
<keyword evidence="2" id="KW-1133">Transmembrane helix</keyword>
<dbReference type="GO" id="GO:0005938">
    <property type="term" value="C:cell cortex"/>
    <property type="evidence" value="ECO:0007669"/>
    <property type="project" value="TreeGrafter"/>
</dbReference>
<feature type="compositionally biased region" description="Polar residues" evidence="1">
    <location>
        <begin position="325"/>
        <end position="338"/>
    </location>
</feature>
<feature type="region of interest" description="Disordered" evidence="1">
    <location>
        <begin position="119"/>
        <end position="156"/>
    </location>
</feature>
<accession>A0AAW0UKS8</accession>
<evidence type="ECO:0000313" key="4">
    <source>
        <dbReference type="Proteomes" id="UP001487740"/>
    </source>
</evidence>
<feature type="compositionally biased region" description="Basic and acidic residues" evidence="1">
    <location>
        <begin position="762"/>
        <end position="771"/>
    </location>
</feature>
<feature type="region of interest" description="Disordered" evidence="1">
    <location>
        <begin position="884"/>
        <end position="939"/>
    </location>
</feature>
<gene>
    <name evidence="3" type="ORF">O3P69_003261</name>
</gene>
<feature type="region of interest" description="Disordered" evidence="1">
    <location>
        <begin position="1175"/>
        <end position="1236"/>
    </location>
</feature>
<feature type="compositionally biased region" description="Pro residues" evidence="1">
    <location>
        <begin position="1098"/>
        <end position="1111"/>
    </location>
</feature>
<feature type="compositionally biased region" description="Basic and acidic residues" evidence="1">
    <location>
        <begin position="1175"/>
        <end position="1186"/>
    </location>
</feature>
<feature type="region of interest" description="Disordered" evidence="1">
    <location>
        <begin position="672"/>
        <end position="722"/>
    </location>
</feature>
<feature type="region of interest" description="Disordered" evidence="1">
    <location>
        <begin position="1251"/>
        <end position="1271"/>
    </location>
</feature>
<feature type="region of interest" description="Disordered" evidence="1">
    <location>
        <begin position="494"/>
        <end position="517"/>
    </location>
</feature>
<feature type="compositionally biased region" description="Polar residues" evidence="1">
    <location>
        <begin position="787"/>
        <end position="796"/>
    </location>
</feature>
<feature type="compositionally biased region" description="Polar residues" evidence="1">
    <location>
        <begin position="349"/>
        <end position="362"/>
    </location>
</feature>
<feature type="transmembrane region" description="Helical" evidence="2">
    <location>
        <begin position="91"/>
        <end position="112"/>
    </location>
</feature>
<evidence type="ECO:0000313" key="3">
    <source>
        <dbReference type="EMBL" id="KAK8400471.1"/>
    </source>
</evidence>
<feature type="compositionally biased region" description="Low complexity" evidence="1">
    <location>
        <begin position="1220"/>
        <end position="1232"/>
    </location>
</feature>
<comment type="caution">
    <text evidence="3">The sequence shown here is derived from an EMBL/GenBank/DDBJ whole genome shotgun (WGS) entry which is preliminary data.</text>
</comment>
<feature type="region of interest" description="Disordered" evidence="1">
    <location>
        <begin position="996"/>
        <end position="1019"/>
    </location>
</feature>
<feature type="compositionally biased region" description="Low complexity" evidence="1">
    <location>
        <begin position="1143"/>
        <end position="1152"/>
    </location>
</feature>
<organism evidence="3 4">
    <name type="scientific">Scylla paramamosain</name>
    <name type="common">Mud crab</name>
    <dbReference type="NCBI Taxonomy" id="85552"/>
    <lineage>
        <taxon>Eukaryota</taxon>
        <taxon>Metazoa</taxon>
        <taxon>Ecdysozoa</taxon>
        <taxon>Arthropoda</taxon>
        <taxon>Crustacea</taxon>
        <taxon>Multicrustacea</taxon>
        <taxon>Malacostraca</taxon>
        <taxon>Eumalacostraca</taxon>
        <taxon>Eucarida</taxon>
        <taxon>Decapoda</taxon>
        <taxon>Pleocyemata</taxon>
        <taxon>Brachyura</taxon>
        <taxon>Eubrachyura</taxon>
        <taxon>Portunoidea</taxon>
        <taxon>Portunidae</taxon>
        <taxon>Portuninae</taxon>
        <taxon>Scylla</taxon>
    </lineage>
</organism>
<dbReference type="Proteomes" id="UP001487740">
    <property type="component" value="Unassembled WGS sequence"/>
</dbReference>
<keyword evidence="2" id="KW-0472">Membrane</keyword>
<feature type="compositionally biased region" description="Pro residues" evidence="1">
    <location>
        <begin position="566"/>
        <end position="576"/>
    </location>
</feature>